<keyword evidence="3" id="KW-0472">Membrane</keyword>
<accession>A0A0P7UCW4</accession>
<evidence type="ECO:0000313" key="4">
    <source>
        <dbReference type="EMBL" id="KPP56578.1"/>
    </source>
</evidence>
<evidence type="ECO:0000256" key="2">
    <source>
        <dbReference type="ARBA" id="ARBA00022737"/>
    </source>
</evidence>
<gene>
    <name evidence="4" type="ORF">Z043_125792</name>
</gene>
<dbReference type="PANTHER" id="PTHR24106">
    <property type="entry name" value="NACHT, LRR AND CARD DOMAINS-CONTAINING"/>
    <property type="match status" value="1"/>
</dbReference>
<evidence type="ECO:0000256" key="3">
    <source>
        <dbReference type="SAM" id="Phobius"/>
    </source>
</evidence>
<reference evidence="4 5" key="1">
    <citation type="submission" date="2015-08" db="EMBL/GenBank/DDBJ databases">
        <title>The genome of the Asian arowana (Scleropages formosus).</title>
        <authorList>
            <person name="Tan M.H."/>
            <person name="Gan H.M."/>
            <person name="Croft L.J."/>
            <person name="Austin C.M."/>
        </authorList>
    </citation>
    <scope>NUCLEOTIDE SEQUENCE [LARGE SCALE GENOMIC DNA]</scope>
    <source>
        <strain evidence="4">Aro1</strain>
    </source>
</reference>
<dbReference type="InterPro" id="IPR051261">
    <property type="entry name" value="NLR"/>
</dbReference>
<keyword evidence="3" id="KW-0812">Transmembrane</keyword>
<evidence type="ECO:0000313" key="5">
    <source>
        <dbReference type="Proteomes" id="UP000034805"/>
    </source>
</evidence>
<keyword evidence="2" id="KW-0677">Repeat</keyword>
<keyword evidence="1" id="KW-0433">Leucine-rich repeat</keyword>
<feature type="non-terminal residue" evidence="4">
    <location>
        <position position="1"/>
    </location>
</feature>
<protein>
    <submittedName>
        <fullName evidence="4">Uncharacterized protein</fullName>
    </submittedName>
</protein>
<organism evidence="4 5">
    <name type="scientific">Scleropages formosus</name>
    <name type="common">Asian bonytongue</name>
    <name type="synonym">Osteoglossum formosum</name>
    <dbReference type="NCBI Taxonomy" id="113540"/>
    <lineage>
        <taxon>Eukaryota</taxon>
        <taxon>Metazoa</taxon>
        <taxon>Chordata</taxon>
        <taxon>Craniata</taxon>
        <taxon>Vertebrata</taxon>
        <taxon>Euteleostomi</taxon>
        <taxon>Actinopterygii</taxon>
        <taxon>Neopterygii</taxon>
        <taxon>Teleostei</taxon>
        <taxon>Osteoglossocephala</taxon>
        <taxon>Osteoglossomorpha</taxon>
        <taxon>Osteoglossiformes</taxon>
        <taxon>Osteoglossidae</taxon>
        <taxon>Scleropages</taxon>
    </lineage>
</organism>
<keyword evidence="3" id="KW-1133">Transmembrane helix</keyword>
<sequence>TLSLTVPSKHLVVFSVVKEVYSSFFSVKSQDWFDVTKSVSLDVLLTNLIKRNLLPSSLIWITSRPAAAGQLPPECGHQKEEYCRNRFSDQDLVNRIMTHMKLTRSLYIMCHIPVFCWISWIPKFVTRATDREKNDLYY</sequence>
<comment type="caution">
    <text evidence="4">The sequence shown here is derived from an EMBL/GenBank/DDBJ whole genome shotgun (WGS) entry which is preliminary data.</text>
</comment>
<dbReference type="EMBL" id="JARO02020151">
    <property type="protein sequence ID" value="KPP56578.1"/>
    <property type="molecule type" value="Genomic_DNA"/>
</dbReference>
<dbReference type="AlphaFoldDB" id="A0A0P7UCW4"/>
<name>A0A0P7UCW4_SCLFO</name>
<dbReference type="Proteomes" id="UP000034805">
    <property type="component" value="Unassembled WGS sequence"/>
</dbReference>
<proteinExistence type="predicted"/>
<feature type="transmembrane region" description="Helical" evidence="3">
    <location>
        <begin position="105"/>
        <end position="122"/>
    </location>
</feature>
<evidence type="ECO:0000256" key="1">
    <source>
        <dbReference type="ARBA" id="ARBA00022614"/>
    </source>
</evidence>